<accession>A0A2I0R172</accession>
<evidence type="ECO:0000313" key="3">
    <source>
        <dbReference type="Proteomes" id="UP000236654"/>
    </source>
</evidence>
<dbReference type="Proteomes" id="UP000236654">
    <property type="component" value="Unassembled WGS sequence"/>
</dbReference>
<evidence type="ECO:0008006" key="4">
    <source>
        <dbReference type="Google" id="ProtNLM"/>
    </source>
</evidence>
<proteinExistence type="predicted"/>
<name>A0A2I0R172_9FLAO</name>
<protein>
    <recommendedName>
        <fullName evidence="4">Lipoprotein</fullName>
    </recommendedName>
</protein>
<evidence type="ECO:0000256" key="1">
    <source>
        <dbReference type="SAM" id="SignalP"/>
    </source>
</evidence>
<dbReference type="RefSeq" id="WP_101335031.1">
    <property type="nucleotide sequence ID" value="NZ_PJNI01000011.1"/>
</dbReference>
<keyword evidence="3" id="KW-1185">Reference proteome</keyword>
<organism evidence="2 3">
    <name type="scientific">Brumimicrobium salinarum</name>
    <dbReference type="NCBI Taxonomy" id="2058658"/>
    <lineage>
        <taxon>Bacteria</taxon>
        <taxon>Pseudomonadati</taxon>
        <taxon>Bacteroidota</taxon>
        <taxon>Flavobacteriia</taxon>
        <taxon>Flavobacteriales</taxon>
        <taxon>Crocinitomicaceae</taxon>
        <taxon>Brumimicrobium</taxon>
    </lineage>
</organism>
<feature type="signal peptide" evidence="1">
    <location>
        <begin position="1"/>
        <end position="19"/>
    </location>
</feature>
<comment type="caution">
    <text evidence="2">The sequence shown here is derived from an EMBL/GenBank/DDBJ whole genome shotgun (WGS) entry which is preliminary data.</text>
</comment>
<dbReference type="OrthoDB" id="1467016at2"/>
<evidence type="ECO:0000313" key="2">
    <source>
        <dbReference type="EMBL" id="PKR80319.1"/>
    </source>
</evidence>
<reference evidence="2 3" key="1">
    <citation type="submission" date="2017-12" db="EMBL/GenBank/DDBJ databases">
        <title>The draft genome sequence of Brumimicrobium saltpan LHR20.</title>
        <authorList>
            <person name="Do Z.-J."/>
            <person name="Luo H.-R."/>
        </authorList>
    </citation>
    <scope>NUCLEOTIDE SEQUENCE [LARGE SCALE GENOMIC DNA]</scope>
    <source>
        <strain evidence="2 3">LHR20</strain>
    </source>
</reference>
<dbReference type="PROSITE" id="PS51257">
    <property type="entry name" value="PROKAR_LIPOPROTEIN"/>
    <property type="match status" value="1"/>
</dbReference>
<feature type="chain" id="PRO_5014179330" description="Lipoprotein" evidence="1">
    <location>
        <begin position="20"/>
        <end position="236"/>
    </location>
</feature>
<gene>
    <name evidence="2" type="ORF">CW751_10735</name>
</gene>
<dbReference type="AlphaFoldDB" id="A0A2I0R172"/>
<dbReference type="EMBL" id="PJNI01000011">
    <property type="protein sequence ID" value="PKR80319.1"/>
    <property type="molecule type" value="Genomic_DNA"/>
</dbReference>
<keyword evidence="1" id="KW-0732">Signal</keyword>
<sequence length="236" mass="27433">MKNIILLLLLCLLTFVSCKNDTTQHESNSKEVDNLKSYFYPSDSLFPTIYAYKNSINPLEEKFHRFYKQENEKDTGLVLEFYNSKLMITEAFTLSLNSFEVMDHMIVDGDGKKRKAKVSEKQFFPINEDVKTSFTSDFPSHLDSITLIYQSKKHVYDSIFKMSFLDTIAPTILVKDSVRYIFANTTTKEVGSQTSVINRYYAKGYGLVRWTSEDGKNVYEISSILNNQFWTQLQQQ</sequence>